<evidence type="ECO:0000313" key="3">
    <source>
        <dbReference type="Proteomes" id="UP000033111"/>
    </source>
</evidence>
<proteinExistence type="predicted"/>
<keyword evidence="3" id="KW-1185">Reference proteome</keyword>
<dbReference type="Pfam" id="PF05016">
    <property type="entry name" value="ParE_toxin"/>
    <property type="match status" value="1"/>
</dbReference>
<dbReference type="GeneID" id="24861090"/>
<dbReference type="Proteomes" id="UP000033111">
    <property type="component" value="Chromosome"/>
</dbReference>
<reference evidence="2 3" key="1">
    <citation type="submission" date="2014-07" db="EMBL/GenBank/DDBJ databases">
        <title>Methanogenic archaea and the global carbon cycle.</title>
        <authorList>
            <person name="Henriksen J.R."/>
            <person name="Luke J."/>
            <person name="Reinhart S."/>
            <person name="Benedict M.N."/>
            <person name="Youngblut N.D."/>
            <person name="Metcalf M.E."/>
            <person name="Whitaker R.J."/>
            <person name="Metcalf W.W."/>
        </authorList>
    </citation>
    <scope>NUCLEOTIDE SEQUENCE [LARGE SCALE GENOMIC DNA]</scope>
    <source>
        <strain evidence="2 3">T4/M</strain>
    </source>
</reference>
<dbReference type="EMBL" id="CP009506">
    <property type="protein sequence ID" value="AKB28934.1"/>
    <property type="molecule type" value="Genomic_DNA"/>
</dbReference>
<dbReference type="InterPro" id="IPR007712">
    <property type="entry name" value="RelE/ParE_toxin"/>
</dbReference>
<evidence type="ECO:0000256" key="1">
    <source>
        <dbReference type="ARBA" id="ARBA00022649"/>
    </source>
</evidence>
<dbReference type="NCBIfam" id="TIGR02385">
    <property type="entry name" value="RelE_StbE"/>
    <property type="match status" value="1"/>
</dbReference>
<dbReference type="SUPFAM" id="SSF143011">
    <property type="entry name" value="RelE-like"/>
    <property type="match status" value="1"/>
</dbReference>
<accession>A0A0E3P7Q1</accession>
<evidence type="ECO:0000313" key="2">
    <source>
        <dbReference type="EMBL" id="AKB28934.1"/>
    </source>
</evidence>
<dbReference type="Gene3D" id="3.30.2310.20">
    <property type="entry name" value="RelE-like"/>
    <property type="match status" value="1"/>
</dbReference>
<dbReference type="PATRIC" id="fig|1434120.4.peg.2880"/>
<evidence type="ECO:0008006" key="4">
    <source>
        <dbReference type="Google" id="ProtNLM"/>
    </source>
</evidence>
<gene>
    <name evidence="2" type="ORF">MSSIT_2215</name>
</gene>
<name>A0A0E3P7Q1_9EURY</name>
<dbReference type="KEGG" id="msw:MSSIT_2215"/>
<dbReference type="RefSeq" id="WP_048172582.1">
    <property type="nucleotide sequence ID" value="NZ_CP009506.1"/>
</dbReference>
<dbReference type="HOGENOM" id="CLU_155761_4_0_2"/>
<dbReference type="AlphaFoldDB" id="A0A0E3P7Q1"/>
<dbReference type="InterPro" id="IPR035093">
    <property type="entry name" value="RelE/ParE_toxin_dom_sf"/>
</dbReference>
<organism evidence="2 3">
    <name type="scientific">Methanosarcina siciliae T4/M</name>
    <dbReference type="NCBI Taxonomy" id="1434120"/>
    <lineage>
        <taxon>Archaea</taxon>
        <taxon>Methanobacteriati</taxon>
        <taxon>Methanobacteriota</taxon>
        <taxon>Stenosarchaea group</taxon>
        <taxon>Methanomicrobia</taxon>
        <taxon>Methanosarcinales</taxon>
        <taxon>Methanosarcinaceae</taxon>
        <taxon>Methanosarcina</taxon>
    </lineage>
</organism>
<sequence>MRYSYEISRHLERDLEKIQKKDKERFEILLNKMSEILDNPHRFKPLRHDMKGLRRVHIDKSFVLVFEIVESEDKVIFWDFAHHDGVYRTS</sequence>
<keyword evidence="1" id="KW-1277">Toxin-antitoxin system</keyword>
<protein>
    <recommendedName>
        <fullName evidence="4">RelE/StbE replicon stabilization toxin</fullName>
    </recommendedName>
</protein>